<dbReference type="AlphaFoldDB" id="A0A6G0XTR1"/>
<dbReference type="PANTHER" id="PTHR11245:SF6">
    <property type="entry name" value="DUF19 DOMAIN-CONTAINING PROTEIN"/>
    <property type="match status" value="1"/>
</dbReference>
<keyword evidence="4" id="KW-1015">Disulfide bond</keyword>
<evidence type="ECO:0000256" key="4">
    <source>
        <dbReference type="ARBA" id="ARBA00023157"/>
    </source>
</evidence>
<protein>
    <recommendedName>
        <fullName evidence="8">Secreted protein</fullName>
    </recommendedName>
</protein>
<keyword evidence="5" id="KW-0732">Signal</keyword>
<feature type="signal peptide" evidence="5">
    <location>
        <begin position="1"/>
        <end position="16"/>
    </location>
</feature>
<evidence type="ECO:0000256" key="2">
    <source>
        <dbReference type="ARBA" id="ARBA00011748"/>
    </source>
</evidence>
<accession>A0A6G0XTR1</accession>
<dbReference type="InterPro" id="IPR004978">
    <property type="entry name" value="Stanniocalcin"/>
</dbReference>
<feature type="chain" id="PRO_5026074661" description="Secreted protein" evidence="5">
    <location>
        <begin position="17"/>
        <end position="185"/>
    </location>
</feature>
<keyword evidence="7" id="KW-1185">Reference proteome</keyword>
<dbReference type="VEuPathDB" id="FungiDB:AeMF1_007305"/>
<evidence type="ECO:0000256" key="1">
    <source>
        <dbReference type="ARBA" id="ARBA00008693"/>
    </source>
</evidence>
<comment type="caution">
    <text evidence="6">The sequence shown here is derived from an EMBL/GenBank/DDBJ whole genome shotgun (WGS) entry which is preliminary data.</text>
</comment>
<proteinExistence type="inferred from homology"/>
<dbReference type="Proteomes" id="UP000481153">
    <property type="component" value="Unassembled WGS sequence"/>
</dbReference>
<comment type="subunit">
    <text evidence="2">Homodimer; disulfide-linked.</text>
</comment>
<dbReference type="GO" id="GO:0005615">
    <property type="term" value="C:extracellular space"/>
    <property type="evidence" value="ECO:0007669"/>
    <property type="project" value="TreeGrafter"/>
</dbReference>
<gene>
    <name evidence="6" type="ORF">Ae201684_001552</name>
</gene>
<dbReference type="PANTHER" id="PTHR11245">
    <property type="entry name" value="STANNIOCALCIN"/>
    <property type="match status" value="1"/>
</dbReference>
<evidence type="ECO:0008006" key="8">
    <source>
        <dbReference type="Google" id="ProtNLM"/>
    </source>
</evidence>
<dbReference type="EMBL" id="VJMJ01000012">
    <property type="protein sequence ID" value="KAF0743910.1"/>
    <property type="molecule type" value="Genomic_DNA"/>
</dbReference>
<organism evidence="6 7">
    <name type="scientific">Aphanomyces euteiches</name>
    <dbReference type="NCBI Taxonomy" id="100861"/>
    <lineage>
        <taxon>Eukaryota</taxon>
        <taxon>Sar</taxon>
        <taxon>Stramenopiles</taxon>
        <taxon>Oomycota</taxon>
        <taxon>Saprolegniomycetes</taxon>
        <taxon>Saprolegniales</taxon>
        <taxon>Verrucalvaceae</taxon>
        <taxon>Aphanomyces</taxon>
    </lineage>
</organism>
<dbReference type="GO" id="GO:0006874">
    <property type="term" value="P:intracellular calcium ion homeostasis"/>
    <property type="evidence" value="ECO:0007669"/>
    <property type="project" value="TreeGrafter"/>
</dbReference>
<comment type="similarity">
    <text evidence="1">Belongs to the stanniocalcin family.</text>
</comment>
<evidence type="ECO:0000313" key="7">
    <source>
        <dbReference type="Proteomes" id="UP000481153"/>
    </source>
</evidence>
<evidence type="ECO:0000313" key="6">
    <source>
        <dbReference type="EMBL" id="KAF0743910.1"/>
    </source>
</evidence>
<name>A0A6G0XTR1_9STRA</name>
<sequence length="185" mass="20601">MKVTTIAATSFAVVAAVDNVFNPVPATLPKCQNPAPKTCGFYFECLDVAHPCRSTGYAQSFGGKYCELFDNKMDWFSLKGQAWMFGTMTCLQRKLVTLLNNPSLSCANIHSFAFDSHPSCYTTDNANGISVCDLPVTDWFSLLRVIGLKTLIQLDTIENGNETGLKCLREYFHWETTSLNNHTFN</sequence>
<evidence type="ECO:0000256" key="3">
    <source>
        <dbReference type="ARBA" id="ARBA00022702"/>
    </source>
</evidence>
<reference evidence="6 7" key="1">
    <citation type="submission" date="2019-07" db="EMBL/GenBank/DDBJ databases">
        <title>Genomics analysis of Aphanomyces spp. identifies a new class of oomycete effector associated with host adaptation.</title>
        <authorList>
            <person name="Gaulin E."/>
        </authorList>
    </citation>
    <scope>NUCLEOTIDE SEQUENCE [LARGE SCALE GENOMIC DNA]</scope>
    <source>
        <strain evidence="6 7">ATCC 201684</strain>
    </source>
</reference>
<dbReference type="GO" id="GO:0005179">
    <property type="term" value="F:hormone activity"/>
    <property type="evidence" value="ECO:0007669"/>
    <property type="project" value="UniProtKB-KW"/>
</dbReference>
<keyword evidence="3" id="KW-0372">Hormone</keyword>
<evidence type="ECO:0000256" key="5">
    <source>
        <dbReference type="SAM" id="SignalP"/>
    </source>
</evidence>